<feature type="coiled-coil region" evidence="1">
    <location>
        <begin position="331"/>
        <end position="358"/>
    </location>
</feature>
<dbReference type="InParanoid" id="I7LUC5"/>
<feature type="transmembrane region" description="Helical" evidence="3">
    <location>
        <begin position="221"/>
        <end position="240"/>
    </location>
</feature>
<feature type="transmembrane region" description="Helical" evidence="3">
    <location>
        <begin position="539"/>
        <end position="558"/>
    </location>
</feature>
<dbReference type="OrthoDB" id="286234at2759"/>
<dbReference type="GO" id="GO:0005227">
    <property type="term" value="F:calcium-activated cation channel activity"/>
    <property type="evidence" value="ECO:0007669"/>
    <property type="project" value="InterPro"/>
</dbReference>
<feature type="region of interest" description="Disordered" evidence="2">
    <location>
        <begin position="953"/>
        <end position="977"/>
    </location>
</feature>
<dbReference type="Proteomes" id="UP000009168">
    <property type="component" value="Unassembled WGS sequence"/>
</dbReference>
<feature type="compositionally biased region" description="Low complexity" evidence="2">
    <location>
        <begin position="857"/>
        <end position="870"/>
    </location>
</feature>
<dbReference type="GeneID" id="7840148"/>
<keyword evidence="5" id="KW-1185">Reference proteome</keyword>
<feature type="transmembrane region" description="Helical" evidence="3">
    <location>
        <begin position="452"/>
        <end position="476"/>
    </location>
</feature>
<reference evidence="5" key="1">
    <citation type="journal article" date="2006" name="PLoS Biol.">
        <title>Macronuclear genome sequence of the ciliate Tetrahymena thermophila, a model eukaryote.</title>
        <authorList>
            <person name="Eisen J.A."/>
            <person name="Coyne R.S."/>
            <person name="Wu M."/>
            <person name="Wu D."/>
            <person name="Thiagarajan M."/>
            <person name="Wortman J.R."/>
            <person name="Badger J.H."/>
            <person name="Ren Q."/>
            <person name="Amedeo P."/>
            <person name="Jones K.M."/>
            <person name="Tallon L.J."/>
            <person name="Delcher A.L."/>
            <person name="Salzberg S.L."/>
            <person name="Silva J.C."/>
            <person name="Haas B.J."/>
            <person name="Majoros W.H."/>
            <person name="Farzad M."/>
            <person name="Carlton J.M."/>
            <person name="Smith R.K. Jr."/>
            <person name="Garg J."/>
            <person name="Pearlman R.E."/>
            <person name="Karrer K.M."/>
            <person name="Sun L."/>
            <person name="Manning G."/>
            <person name="Elde N.C."/>
            <person name="Turkewitz A.P."/>
            <person name="Asai D.J."/>
            <person name="Wilkes D.E."/>
            <person name="Wang Y."/>
            <person name="Cai H."/>
            <person name="Collins K."/>
            <person name="Stewart B.A."/>
            <person name="Lee S.R."/>
            <person name="Wilamowska K."/>
            <person name="Weinberg Z."/>
            <person name="Ruzzo W.L."/>
            <person name="Wloga D."/>
            <person name="Gaertig J."/>
            <person name="Frankel J."/>
            <person name="Tsao C.-C."/>
            <person name="Gorovsky M.A."/>
            <person name="Keeling P.J."/>
            <person name="Waller R.F."/>
            <person name="Patron N.J."/>
            <person name="Cherry J.M."/>
            <person name="Stover N.A."/>
            <person name="Krieger C.J."/>
            <person name="del Toro C."/>
            <person name="Ryder H.F."/>
            <person name="Williamson S.C."/>
            <person name="Barbeau R.A."/>
            <person name="Hamilton E.P."/>
            <person name="Orias E."/>
        </authorList>
    </citation>
    <scope>NUCLEOTIDE SEQUENCE [LARGE SCALE GENOMIC DNA]</scope>
    <source>
        <strain evidence="5">SB210</strain>
    </source>
</reference>
<evidence type="ECO:0000313" key="5">
    <source>
        <dbReference type="Proteomes" id="UP000009168"/>
    </source>
</evidence>
<feature type="compositionally biased region" description="Polar residues" evidence="2">
    <location>
        <begin position="813"/>
        <end position="822"/>
    </location>
</feature>
<protein>
    <submittedName>
        <fullName evidence="4">Transmembrane protein, putative</fullName>
    </submittedName>
</protein>
<dbReference type="EMBL" id="GG662793">
    <property type="protein sequence ID" value="EAR91020.2"/>
    <property type="molecule type" value="Genomic_DNA"/>
</dbReference>
<proteinExistence type="predicted"/>
<keyword evidence="3" id="KW-1133">Transmembrane helix</keyword>
<evidence type="ECO:0000256" key="1">
    <source>
        <dbReference type="SAM" id="Coils"/>
    </source>
</evidence>
<evidence type="ECO:0000256" key="3">
    <source>
        <dbReference type="SAM" id="Phobius"/>
    </source>
</evidence>
<feature type="transmembrane region" description="Helical" evidence="3">
    <location>
        <begin position="722"/>
        <end position="740"/>
    </location>
</feature>
<dbReference type="KEGG" id="tet:TTHERM_00146260"/>
<dbReference type="PANTHER" id="PTHR13018:SF83">
    <property type="entry name" value="RRM DOMAIN-CONTAINING PROTEIN"/>
    <property type="match status" value="1"/>
</dbReference>
<dbReference type="GO" id="GO:0005886">
    <property type="term" value="C:plasma membrane"/>
    <property type="evidence" value="ECO:0007669"/>
    <property type="project" value="TreeGrafter"/>
</dbReference>
<keyword evidence="3 4" id="KW-0812">Transmembrane</keyword>
<evidence type="ECO:0000313" key="4">
    <source>
        <dbReference type="EMBL" id="EAR91020.2"/>
    </source>
</evidence>
<dbReference type="PANTHER" id="PTHR13018">
    <property type="entry name" value="PROBABLE MEMBRANE PROTEIN DUF221-RELATED"/>
    <property type="match status" value="1"/>
</dbReference>
<gene>
    <name evidence="4" type="ORF">TTHERM_00146260</name>
</gene>
<feature type="transmembrane region" description="Helical" evidence="3">
    <location>
        <begin position="496"/>
        <end position="519"/>
    </location>
</feature>
<feature type="region of interest" description="Disordered" evidence="2">
    <location>
        <begin position="857"/>
        <end position="884"/>
    </location>
</feature>
<keyword evidence="3" id="KW-0472">Membrane</keyword>
<dbReference type="RefSeq" id="XP_001011265.2">
    <property type="nucleotide sequence ID" value="XM_001011265.2"/>
</dbReference>
<feature type="compositionally biased region" description="Basic and acidic residues" evidence="2">
    <location>
        <begin position="799"/>
        <end position="809"/>
    </location>
</feature>
<dbReference type="InterPro" id="IPR045122">
    <property type="entry name" value="Csc1-like"/>
</dbReference>
<keyword evidence="1" id="KW-0175">Coiled coil</keyword>
<accession>I7LUC5</accession>
<feature type="transmembrane region" description="Helical" evidence="3">
    <location>
        <begin position="692"/>
        <end position="716"/>
    </location>
</feature>
<feature type="transmembrane region" description="Helical" evidence="3">
    <location>
        <begin position="643"/>
        <end position="672"/>
    </location>
</feature>
<organism evidence="4 5">
    <name type="scientific">Tetrahymena thermophila (strain SB210)</name>
    <dbReference type="NCBI Taxonomy" id="312017"/>
    <lineage>
        <taxon>Eukaryota</taxon>
        <taxon>Sar</taxon>
        <taxon>Alveolata</taxon>
        <taxon>Ciliophora</taxon>
        <taxon>Intramacronucleata</taxon>
        <taxon>Oligohymenophorea</taxon>
        <taxon>Hymenostomatida</taxon>
        <taxon>Tetrahymenina</taxon>
        <taxon>Tetrahymenidae</taxon>
        <taxon>Tetrahymena</taxon>
    </lineage>
</organism>
<feature type="region of interest" description="Disordered" evidence="2">
    <location>
        <begin position="787"/>
        <end position="825"/>
    </location>
</feature>
<name>I7LUC5_TETTS</name>
<sequence>MKLYTNSSNSKEINPVPQQYPQQQLSILQSPNGLTASNNVNLFASNNKMLRGSDFQSFNQPALSVTDIHFNNQSQKPPILQDKYDPNKKPPLIQIAQEHAQSVKVGIDKKHVARPELLKICPCCQRQIEKSQFSINCELSRLSFLGTGIPLYLHFIKICMLLAFVHLSSSSIYSIVQNSKGSNCSVSVPNSQTNAYNNCYYNWITYFSLGNILNSQSDIEIQSILGTISIFLLILAIHYYRGIARKLIDDFEYDVKHLSIADYSVMVTGIDPSKINSNFAETIISFFENSIQVIFLERMLKVESIDLCFDVTLPKRLKIQKAELEKSIKNIKSKMIISEKLQKELEKLQSQVTLINKEISEFEYHSLHKDLKFYQKYFLGKAFVTFSTIREKELLLQQTQIPPDYKIWGTKSQIEFTPGNQIIEISQAPNPSEVNWANLHVSRDEYLKKNTIGLIGVCLLSVFFFLIIMIFLLVQYNFLDLNSYDFTSNDNNLTTAMSLCVAFITPILNKFLLYFVKLISGGELHQTKQTEYYQATRNLVKSQIFITCFTTLFIQLVFTKNNFVGRIFNAGGLAHNQQLIVITQSFLLSIFSIFDADSRIYNLRRAKIEKCSSHTQINLTQSQLNRLFEEPEIDFMDGYSTSIVIICQALMYSIIIPFSLVYAFCGLFLKYFIDKYIILNKRSIVNKQNHHLFFLMIDLLQYVILIYSIANLIFMFYIQSYFIPYASIVGVLLSLINCWIPSDLITQKLFKQERKEIVEQPFSIVKQKFPETYHQLNPAFQLFKSSRKDSSNNLKSSRSKIEELEDVNKKTGSRQNIKNNVPNLDDHQNEIYSLTNIMSSPQQTKVQKKMEIQNSNILQNSNKKQNQNIQFTPQKNNRVEESYNASANKSIKSLPMIQSQSGLNISNKENIYKPQQNSQKSFNQQENDKKMINSQLNLSQQLNEKHSQNYSLTHKKSKEFQQIKQKQKINDDSFIEEPDIQFTPLKQNFK</sequence>
<feature type="transmembrane region" description="Helical" evidence="3">
    <location>
        <begin position="151"/>
        <end position="176"/>
    </location>
</feature>
<dbReference type="AlphaFoldDB" id="I7LUC5"/>
<evidence type="ECO:0000256" key="2">
    <source>
        <dbReference type="SAM" id="MobiDB-lite"/>
    </source>
</evidence>